<feature type="compositionally biased region" description="Polar residues" evidence="1">
    <location>
        <begin position="235"/>
        <end position="246"/>
    </location>
</feature>
<evidence type="ECO:0000256" key="1">
    <source>
        <dbReference type="SAM" id="MobiDB-lite"/>
    </source>
</evidence>
<gene>
    <name evidence="2" type="ORF">FA15DRAFT_667608</name>
</gene>
<feature type="compositionally biased region" description="Acidic residues" evidence="1">
    <location>
        <begin position="205"/>
        <end position="217"/>
    </location>
</feature>
<evidence type="ECO:0000313" key="2">
    <source>
        <dbReference type="EMBL" id="TFK26310.1"/>
    </source>
</evidence>
<sequence>MSSCSDDCICCCLPVIVCWACVYYTFAGVRSACKYCYKKCRPRSSSTDDEPEQREKEDPSAPPHMDSTRKSSNFNYYAATQNEMRSSRPPSPVTSLQMPPPAHSSPTIRTQPLPIGDMTLNSHPRSNNGEGSSRHASPTFGLRSTDLYRPHHQSSLSISHPPDRMPDGSEHHHQSESISHLSHADYRHDGPISYPNVRLQKGDLESEAEEEDSDYDDESIRVEARIDFESRRQSSEASSIRPQSRRIQVGKRRREPPSVWNPVTHEHFTAMAPSLTL</sequence>
<dbReference type="Proteomes" id="UP000307440">
    <property type="component" value="Unassembled WGS sequence"/>
</dbReference>
<organism evidence="2 3">
    <name type="scientific">Coprinopsis marcescibilis</name>
    <name type="common">Agaric fungus</name>
    <name type="synonym">Psathyrella marcescibilis</name>
    <dbReference type="NCBI Taxonomy" id="230819"/>
    <lineage>
        <taxon>Eukaryota</taxon>
        <taxon>Fungi</taxon>
        <taxon>Dikarya</taxon>
        <taxon>Basidiomycota</taxon>
        <taxon>Agaricomycotina</taxon>
        <taxon>Agaricomycetes</taxon>
        <taxon>Agaricomycetidae</taxon>
        <taxon>Agaricales</taxon>
        <taxon>Agaricineae</taxon>
        <taxon>Psathyrellaceae</taxon>
        <taxon>Coprinopsis</taxon>
    </lineage>
</organism>
<feature type="region of interest" description="Disordered" evidence="1">
    <location>
        <begin position="41"/>
        <end position="277"/>
    </location>
</feature>
<dbReference type="AlphaFoldDB" id="A0A5C3L0V1"/>
<dbReference type="OrthoDB" id="3041187at2759"/>
<feature type="compositionally biased region" description="Polar residues" evidence="1">
    <location>
        <begin position="119"/>
        <end position="136"/>
    </location>
</feature>
<keyword evidence="3" id="KW-1185">Reference proteome</keyword>
<accession>A0A5C3L0V1</accession>
<protein>
    <submittedName>
        <fullName evidence="2">Uncharacterized protein</fullName>
    </submittedName>
</protein>
<reference evidence="2 3" key="1">
    <citation type="journal article" date="2019" name="Nat. Ecol. Evol.">
        <title>Megaphylogeny resolves global patterns of mushroom evolution.</title>
        <authorList>
            <person name="Varga T."/>
            <person name="Krizsan K."/>
            <person name="Foldi C."/>
            <person name="Dima B."/>
            <person name="Sanchez-Garcia M."/>
            <person name="Sanchez-Ramirez S."/>
            <person name="Szollosi G.J."/>
            <person name="Szarkandi J.G."/>
            <person name="Papp V."/>
            <person name="Albert L."/>
            <person name="Andreopoulos W."/>
            <person name="Angelini C."/>
            <person name="Antonin V."/>
            <person name="Barry K.W."/>
            <person name="Bougher N.L."/>
            <person name="Buchanan P."/>
            <person name="Buyck B."/>
            <person name="Bense V."/>
            <person name="Catcheside P."/>
            <person name="Chovatia M."/>
            <person name="Cooper J."/>
            <person name="Damon W."/>
            <person name="Desjardin D."/>
            <person name="Finy P."/>
            <person name="Geml J."/>
            <person name="Haridas S."/>
            <person name="Hughes K."/>
            <person name="Justo A."/>
            <person name="Karasinski D."/>
            <person name="Kautmanova I."/>
            <person name="Kiss B."/>
            <person name="Kocsube S."/>
            <person name="Kotiranta H."/>
            <person name="LaButti K.M."/>
            <person name="Lechner B.E."/>
            <person name="Liimatainen K."/>
            <person name="Lipzen A."/>
            <person name="Lukacs Z."/>
            <person name="Mihaltcheva S."/>
            <person name="Morgado L.N."/>
            <person name="Niskanen T."/>
            <person name="Noordeloos M.E."/>
            <person name="Ohm R.A."/>
            <person name="Ortiz-Santana B."/>
            <person name="Ovrebo C."/>
            <person name="Racz N."/>
            <person name="Riley R."/>
            <person name="Savchenko A."/>
            <person name="Shiryaev A."/>
            <person name="Soop K."/>
            <person name="Spirin V."/>
            <person name="Szebenyi C."/>
            <person name="Tomsovsky M."/>
            <person name="Tulloss R.E."/>
            <person name="Uehling J."/>
            <person name="Grigoriev I.V."/>
            <person name="Vagvolgyi C."/>
            <person name="Papp T."/>
            <person name="Martin F.M."/>
            <person name="Miettinen O."/>
            <person name="Hibbett D.S."/>
            <person name="Nagy L.G."/>
        </authorList>
    </citation>
    <scope>NUCLEOTIDE SEQUENCE [LARGE SCALE GENOMIC DNA]</scope>
    <source>
        <strain evidence="2 3">CBS 121175</strain>
    </source>
</reference>
<dbReference type="EMBL" id="ML210176">
    <property type="protein sequence ID" value="TFK26310.1"/>
    <property type="molecule type" value="Genomic_DNA"/>
</dbReference>
<feature type="compositionally biased region" description="Polar residues" evidence="1">
    <location>
        <begin position="70"/>
        <end position="84"/>
    </location>
</feature>
<feature type="compositionally biased region" description="Basic and acidic residues" evidence="1">
    <location>
        <begin position="161"/>
        <end position="175"/>
    </location>
</feature>
<proteinExistence type="predicted"/>
<name>A0A5C3L0V1_COPMA</name>
<evidence type="ECO:0000313" key="3">
    <source>
        <dbReference type="Proteomes" id="UP000307440"/>
    </source>
</evidence>
<feature type="compositionally biased region" description="Basic and acidic residues" evidence="1">
    <location>
        <begin position="218"/>
        <end position="234"/>
    </location>
</feature>